<keyword evidence="2" id="KW-1185">Reference proteome</keyword>
<dbReference type="AlphaFoldDB" id="A0A167C6E8"/>
<sequence>MPELTPEIESRIDNLLEDGYVSTVEARILKAYYTFDTQKEACHSLGMIPTSMSAILSGLSREGILIKMGRGQYEVTDDVGTIKKELPPPPDPIKTEVIMSKKERSWMLKNYKKFGTRTQIARHLKRSKTDVIRMAIALKLDQKNKGSRCD</sequence>
<dbReference type="OrthoDB" id="2630876at2"/>
<protein>
    <submittedName>
        <fullName evidence="1">Uncharacterized protein</fullName>
    </submittedName>
</protein>
<dbReference type="Proteomes" id="UP000077134">
    <property type="component" value="Unassembled WGS sequence"/>
</dbReference>
<dbReference type="KEGG" id="pcx:LPB68_04745"/>
<gene>
    <name evidence="1" type="ORF">PNBC_15505</name>
</gene>
<comment type="caution">
    <text evidence="1">The sequence shown here is derived from an EMBL/GenBank/DDBJ whole genome shotgun (WGS) entry which is preliminary data.</text>
</comment>
<proteinExistence type="predicted"/>
<dbReference type="RefSeq" id="WP_068659701.1">
    <property type="nucleotide sequence ID" value="NZ_CP017770.1"/>
</dbReference>
<organism evidence="1 2">
    <name type="scientific">Paenibacillus crassostreae</name>
    <dbReference type="NCBI Taxonomy" id="1763538"/>
    <lineage>
        <taxon>Bacteria</taxon>
        <taxon>Bacillati</taxon>
        <taxon>Bacillota</taxon>
        <taxon>Bacilli</taxon>
        <taxon>Bacillales</taxon>
        <taxon>Paenibacillaceae</taxon>
        <taxon>Paenibacillus</taxon>
    </lineage>
</organism>
<name>A0A167C6E8_9BACL</name>
<evidence type="ECO:0000313" key="1">
    <source>
        <dbReference type="EMBL" id="OAB72836.1"/>
    </source>
</evidence>
<dbReference type="STRING" id="1763538.LPB68_04745"/>
<evidence type="ECO:0000313" key="2">
    <source>
        <dbReference type="Proteomes" id="UP000077134"/>
    </source>
</evidence>
<accession>A0A167C6E8</accession>
<reference evidence="1 2" key="1">
    <citation type="submission" date="2016-02" db="EMBL/GenBank/DDBJ databases">
        <title>Paenibacillus sp. LPB0068, isolated from Crassostrea gigas.</title>
        <authorList>
            <person name="Shin S.-K."/>
            <person name="Yi H."/>
        </authorList>
    </citation>
    <scope>NUCLEOTIDE SEQUENCE [LARGE SCALE GENOMIC DNA]</scope>
    <source>
        <strain evidence="1 2">LPB0068</strain>
    </source>
</reference>
<dbReference type="EMBL" id="LSFN01000032">
    <property type="protein sequence ID" value="OAB72836.1"/>
    <property type="molecule type" value="Genomic_DNA"/>
</dbReference>